<dbReference type="GO" id="GO:0016811">
    <property type="term" value="F:hydrolase activity, acting on carbon-nitrogen (but not peptide) bonds, in linear amides"/>
    <property type="evidence" value="ECO:0007669"/>
    <property type="project" value="TreeGrafter"/>
</dbReference>
<dbReference type="GeneID" id="78372108"/>
<keyword evidence="1" id="KW-0378">Hydrolase</keyword>
<dbReference type="EC" id="3.5.1.115" evidence="1"/>
<evidence type="ECO:0000313" key="2">
    <source>
        <dbReference type="Proteomes" id="UP000032336"/>
    </source>
</evidence>
<dbReference type="Pfam" id="PF02585">
    <property type="entry name" value="PIG-L"/>
    <property type="match status" value="1"/>
</dbReference>
<protein>
    <submittedName>
        <fullName evidence="1">Mycothiol S-conjugate amidase</fullName>
        <ecNumber evidence="1">3.5.1.115</ecNumber>
    </submittedName>
</protein>
<dbReference type="Gene3D" id="3.40.50.10320">
    <property type="entry name" value="LmbE-like"/>
    <property type="match status" value="1"/>
</dbReference>
<dbReference type="AlphaFoldDB" id="A0A0D8FVT1"/>
<comment type="caution">
    <text evidence="1">The sequence shown here is derived from an EMBL/GenBank/DDBJ whole genome shotgun (WGS) entry which is preliminary data.</text>
</comment>
<dbReference type="PANTHER" id="PTHR12993">
    <property type="entry name" value="N-ACETYLGLUCOSAMINYL-PHOSPHATIDYLINOSITOL DE-N-ACETYLASE-RELATED"/>
    <property type="match status" value="1"/>
</dbReference>
<organism evidence="1 2">
    <name type="scientific">Ferrimicrobium acidiphilum DSM 19497</name>
    <dbReference type="NCBI Taxonomy" id="1121877"/>
    <lineage>
        <taxon>Bacteria</taxon>
        <taxon>Bacillati</taxon>
        <taxon>Actinomycetota</taxon>
        <taxon>Acidimicrobiia</taxon>
        <taxon>Acidimicrobiales</taxon>
        <taxon>Acidimicrobiaceae</taxon>
        <taxon>Ferrimicrobium</taxon>
    </lineage>
</organism>
<dbReference type="SUPFAM" id="SSF102588">
    <property type="entry name" value="LmbE-like"/>
    <property type="match status" value="1"/>
</dbReference>
<dbReference type="eggNOG" id="COG2120">
    <property type="taxonomic scope" value="Bacteria"/>
</dbReference>
<dbReference type="GO" id="GO:0016137">
    <property type="term" value="P:glycoside metabolic process"/>
    <property type="evidence" value="ECO:0007669"/>
    <property type="project" value="UniProtKB-ARBA"/>
</dbReference>
<accession>A0A0D8FVT1</accession>
<dbReference type="InterPro" id="IPR024078">
    <property type="entry name" value="LmbE-like_dom_sf"/>
</dbReference>
<dbReference type="PANTHER" id="PTHR12993:SF28">
    <property type="entry name" value="LMBE FAMILY PROTEIN"/>
    <property type="match status" value="1"/>
</dbReference>
<proteinExistence type="predicted"/>
<dbReference type="InterPro" id="IPR003737">
    <property type="entry name" value="GlcNAc_PI_deacetylase-related"/>
</dbReference>
<sequence length="234" mass="25724">MHTYTKIPDTALAIFAHPDDAEIACGGTLARWAGEGCHVILAVATQGDKGGDGDDPGRLSEERTRELLEAGRVLGVNDVIQLAYLDGELENTIEFRRRLVTLMRSFRPEVVLTGDPTAVFFGDLYYNHRDHRQLGWAVLDAVFPAARQRAYFPEAGDPVEELEVLLAATLEPNTWIGIDGLVDKKVAAMRAHRAQLARYQDSLDRVVAERARQAARMVGGTGEAELFRLVRGGA</sequence>
<name>A0A0D8FVT1_9ACTN</name>
<dbReference type="RefSeq" id="WP_052565495.1">
    <property type="nucleotide sequence ID" value="NZ_JQKF01000004.1"/>
</dbReference>
<reference evidence="1 2" key="1">
    <citation type="submission" date="2015-01" db="EMBL/GenBank/DDBJ databases">
        <title>Draft genome of the acidophilic iron oxidizer Ferrimicrobium acidiphilum strain T23.</title>
        <authorList>
            <person name="Poehlein A."/>
            <person name="Eisen S."/>
            <person name="Schloemann M."/>
            <person name="Johnson B.D."/>
            <person name="Daniel R."/>
            <person name="Muehling M."/>
        </authorList>
    </citation>
    <scope>NUCLEOTIDE SEQUENCE [LARGE SCALE GENOMIC DNA]</scope>
    <source>
        <strain evidence="1 2">T23</strain>
    </source>
</reference>
<dbReference type="Proteomes" id="UP000032336">
    <property type="component" value="Unassembled WGS sequence"/>
</dbReference>
<keyword evidence="2" id="KW-1185">Reference proteome</keyword>
<dbReference type="STRING" id="1121877.FEAC_08190"/>
<gene>
    <name evidence="1" type="primary">mca3</name>
    <name evidence="1" type="ORF">FEAC_08190</name>
</gene>
<dbReference type="OrthoDB" id="3514174at2"/>
<dbReference type="EMBL" id="JXUW01000005">
    <property type="protein sequence ID" value="KJE77385.1"/>
    <property type="molecule type" value="Genomic_DNA"/>
</dbReference>
<evidence type="ECO:0000313" key="1">
    <source>
        <dbReference type="EMBL" id="KJE77385.1"/>
    </source>
</evidence>